<dbReference type="GO" id="GO:0016853">
    <property type="term" value="F:isomerase activity"/>
    <property type="evidence" value="ECO:0007669"/>
    <property type="project" value="UniProtKB-KW"/>
</dbReference>
<dbReference type="InterPro" id="IPR034660">
    <property type="entry name" value="DinB/YfiT-like"/>
</dbReference>
<dbReference type="Pfam" id="PF11716">
    <property type="entry name" value="MDMPI_N"/>
    <property type="match status" value="1"/>
</dbReference>
<comment type="caution">
    <text evidence="3">The sequence shown here is derived from an EMBL/GenBank/DDBJ whole genome shotgun (WGS) entry which is preliminary data.</text>
</comment>
<name>A0A4Q5N187_9MICO</name>
<dbReference type="Pfam" id="PF07398">
    <property type="entry name" value="MDMPI_C"/>
    <property type="match status" value="1"/>
</dbReference>
<dbReference type="Proteomes" id="UP000293764">
    <property type="component" value="Unassembled WGS sequence"/>
</dbReference>
<gene>
    <name evidence="3" type="ORF">EUA98_05845</name>
</gene>
<keyword evidence="4" id="KW-1185">Reference proteome</keyword>
<proteinExistence type="predicted"/>
<keyword evidence="3" id="KW-0413">Isomerase</keyword>
<feature type="domain" description="MDMPI C-terminal" evidence="1">
    <location>
        <begin position="140"/>
        <end position="223"/>
    </location>
</feature>
<dbReference type="RefSeq" id="WP_130101744.1">
    <property type="nucleotide sequence ID" value="NZ_SDWW01000010.1"/>
</dbReference>
<dbReference type="AlphaFoldDB" id="A0A4Q5N187"/>
<dbReference type="OrthoDB" id="3671213at2"/>
<keyword evidence="3" id="KW-0670">Pyruvate</keyword>
<evidence type="ECO:0000259" key="2">
    <source>
        <dbReference type="Pfam" id="PF11716"/>
    </source>
</evidence>
<dbReference type="GO" id="GO:0046872">
    <property type="term" value="F:metal ion binding"/>
    <property type="evidence" value="ECO:0007669"/>
    <property type="project" value="InterPro"/>
</dbReference>
<dbReference type="NCBIfam" id="TIGR03083">
    <property type="entry name" value="maleylpyruvate isomerase family mycothiol-dependent enzyme"/>
    <property type="match status" value="1"/>
</dbReference>
<dbReference type="InterPro" id="IPR010872">
    <property type="entry name" value="MDMPI_C-term_domain"/>
</dbReference>
<reference evidence="3 4" key="1">
    <citation type="submission" date="2019-01" db="EMBL/GenBank/DDBJ databases">
        <title>Novel species of Cellulomonas.</title>
        <authorList>
            <person name="Liu Q."/>
            <person name="Xin Y.-H."/>
        </authorList>
    </citation>
    <scope>NUCLEOTIDE SEQUENCE [LARGE SCALE GENOMIC DNA]</scope>
    <source>
        <strain evidence="3 4">HLT2-17</strain>
    </source>
</reference>
<evidence type="ECO:0000259" key="1">
    <source>
        <dbReference type="Pfam" id="PF07398"/>
    </source>
</evidence>
<dbReference type="PANTHER" id="PTHR40758:SF1">
    <property type="entry name" value="CONSERVED PROTEIN"/>
    <property type="match status" value="1"/>
</dbReference>
<organism evidence="3 4">
    <name type="scientific">Pengzhenrongella frigida</name>
    <dbReference type="NCBI Taxonomy" id="1259133"/>
    <lineage>
        <taxon>Bacteria</taxon>
        <taxon>Bacillati</taxon>
        <taxon>Actinomycetota</taxon>
        <taxon>Actinomycetes</taxon>
        <taxon>Micrococcales</taxon>
        <taxon>Pengzhenrongella</taxon>
    </lineage>
</organism>
<dbReference type="InterPro" id="IPR017517">
    <property type="entry name" value="Maleyloyr_isom"/>
</dbReference>
<evidence type="ECO:0000313" key="3">
    <source>
        <dbReference type="EMBL" id="RYV51922.1"/>
    </source>
</evidence>
<accession>A0A4Q5N187</accession>
<protein>
    <submittedName>
        <fullName evidence="3">Maleylpyruvate isomerase family mycothiol-dependent enzyme</fullName>
    </submittedName>
</protein>
<dbReference type="SUPFAM" id="SSF109854">
    <property type="entry name" value="DinB/YfiT-like putative metalloenzymes"/>
    <property type="match status" value="1"/>
</dbReference>
<evidence type="ECO:0000313" key="4">
    <source>
        <dbReference type="Proteomes" id="UP000293764"/>
    </source>
</evidence>
<feature type="domain" description="Mycothiol-dependent maleylpyruvate isomerase metal-binding" evidence="2">
    <location>
        <begin position="17"/>
        <end position="125"/>
    </location>
</feature>
<dbReference type="GO" id="GO:0005886">
    <property type="term" value="C:plasma membrane"/>
    <property type="evidence" value="ECO:0007669"/>
    <property type="project" value="TreeGrafter"/>
</dbReference>
<dbReference type="PANTHER" id="PTHR40758">
    <property type="entry name" value="CONSERVED PROTEIN"/>
    <property type="match status" value="1"/>
</dbReference>
<sequence length="233" mass="25386">MSTSQLEHLTELIVVQDAFLATISEVDPAAPVPWCGTWQVYDLVVHLAKIHHWAAAQARGTDATSLGRGPFELEDLYRECASELRATLIELGPDTVGSTLDGRGPASFWRRRQLHETLVHLWDLRTAGGRGLEVRPEVWADTVDEVVTVMQPRQVRMGRLSQLPAPIELAAADVDRTWRLDAVADGPAVAQLRAPASVLALILWGRVSPDDRGVAVSGDGDLLRAALSEPLTP</sequence>
<dbReference type="InterPro" id="IPR024344">
    <property type="entry name" value="MDMPI_metal-binding"/>
</dbReference>
<dbReference type="EMBL" id="SDWW01000010">
    <property type="protein sequence ID" value="RYV51922.1"/>
    <property type="molecule type" value="Genomic_DNA"/>
</dbReference>